<organism evidence="1 2">
    <name type="scientific">Rhizobium puerariae</name>
    <dbReference type="NCBI Taxonomy" id="1585791"/>
    <lineage>
        <taxon>Bacteria</taxon>
        <taxon>Pseudomonadati</taxon>
        <taxon>Pseudomonadota</taxon>
        <taxon>Alphaproteobacteria</taxon>
        <taxon>Hyphomicrobiales</taxon>
        <taxon>Rhizobiaceae</taxon>
        <taxon>Rhizobium/Agrobacterium group</taxon>
        <taxon>Rhizobium</taxon>
    </lineage>
</organism>
<name>A0ABV6AF92_9HYPH</name>
<sequence length="72" mass="8151">MMSFEAIIELQERGAEARARGAGGEENPFSRIAAMPGASDQAIHWQQKKEAWQFGWAIENAYRTAYFDEWAA</sequence>
<evidence type="ECO:0000313" key="1">
    <source>
        <dbReference type="EMBL" id="MFB9949292.1"/>
    </source>
</evidence>
<evidence type="ECO:0000313" key="2">
    <source>
        <dbReference type="Proteomes" id="UP001589692"/>
    </source>
</evidence>
<dbReference type="NCBIfam" id="NF041856">
    <property type="entry name" value="CrpP_rel_fam"/>
    <property type="match status" value="1"/>
</dbReference>
<accession>A0ABV6AF92</accession>
<comment type="caution">
    <text evidence="1">The sequence shown here is derived from an EMBL/GenBank/DDBJ whole genome shotgun (WGS) entry which is preliminary data.</text>
</comment>
<protein>
    <submittedName>
        <fullName evidence="1">CrpP-related protein</fullName>
    </submittedName>
</protein>
<dbReference type="Proteomes" id="UP001589692">
    <property type="component" value="Unassembled WGS sequence"/>
</dbReference>
<dbReference type="InterPro" id="IPR049847">
    <property type="entry name" value="CrpP-rel"/>
</dbReference>
<proteinExistence type="predicted"/>
<reference evidence="1 2" key="1">
    <citation type="submission" date="2024-09" db="EMBL/GenBank/DDBJ databases">
        <authorList>
            <person name="Sun Q."/>
            <person name="Mori K."/>
        </authorList>
    </citation>
    <scope>NUCLEOTIDE SEQUENCE [LARGE SCALE GENOMIC DNA]</scope>
    <source>
        <strain evidence="1 2">TBRC 4938</strain>
    </source>
</reference>
<keyword evidence="2" id="KW-1185">Reference proteome</keyword>
<dbReference type="RefSeq" id="WP_377260112.1">
    <property type="nucleotide sequence ID" value="NZ_JBHMAA010000011.1"/>
</dbReference>
<gene>
    <name evidence="1" type="ORF">ACFFP0_10555</name>
</gene>
<dbReference type="EMBL" id="JBHMAA010000011">
    <property type="protein sequence ID" value="MFB9949292.1"/>
    <property type="molecule type" value="Genomic_DNA"/>
</dbReference>